<keyword evidence="2" id="KW-1185">Reference proteome</keyword>
<organism evidence="1 2">
    <name type="scientific">Pelosinus baikalensis</name>
    <dbReference type="NCBI Taxonomy" id="2892015"/>
    <lineage>
        <taxon>Bacteria</taxon>
        <taxon>Bacillati</taxon>
        <taxon>Bacillota</taxon>
        <taxon>Negativicutes</taxon>
        <taxon>Selenomonadales</taxon>
        <taxon>Sporomusaceae</taxon>
        <taxon>Pelosinus</taxon>
    </lineage>
</organism>
<sequence>MPTVLVGTEVASTINYIAIAHVGVIDHDLLSISMAKAHYSNQKFRGVRLELF</sequence>
<comment type="caution">
    <text evidence="1">The sequence shown here is derived from an EMBL/GenBank/DDBJ whole genome shotgun (WGS) entry which is preliminary data.</text>
</comment>
<dbReference type="EMBL" id="JAJHJB010000073">
    <property type="protein sequence ID" value="MCC5468511.1"/>
    <property type="molecule type" value="Genomic_DNA"/>
</dbReference>
<evidence type="ECO:0000313" key="2">
    <source>
        <dbReference type="Proteomes" id="UP001165492"/>
    </source>
</evidence>
<accession>A0ABS8HZC6</accession>
<gene>
    <name evidence="1" type="ORF">LMF89_24555</name>
</gene>
<dbReference type="Proteomes" id="UP001165492">
    <property type="component" value="Unassembled WGS sequence"/>
</dbReference>
<protein>
    <submittedName>
        <fullName evidence="1">Uncharacterized protein</fullName>
    </submittedName>
</protein>
<evidence type="ECO:0000313" key="1">
    <source>
        <dbReference type="EMBL" id="MCC5468511.1"/>
    </source>
</evidence>
<proteinExistence type="predicted"/>
<name>A0ABS8HZC6_9FIRM</name>
<reference evidence="1" key="1">
    <citation type="submission" date="2021-11" db="EMBL/GenBank/DDBJ databases">
        <title>Description of a new species Pelosinus isolated from the bottom sediments of Lake Baikal.</title>
        <authorList>
            <person name="Zakharyuk A."/>
        </authorList>
    </citation>
    <scope>NUCLEOTIDE SEQUENCE</scope>
    <source>
        <strain evidence="1">Bkl1</strain>
    </source>
</reference>